<name>A0A8J8ME99_9FIRM</name>
<dbReference type="SUPFAM" id="SSF51215">
    <property type="entry name" value="Regulatory protein AraC"/>
    <property type="match status" value="1"/>
</dbReference>
<dbReference type="SUPFAM" id="SSF46689">
    <property type="entry name" value="Homeodomain-like"/>
    <property type="match status" value="2"/>
</dbReference>
<keyword evidence="1" id="KW-0805">Transcription regulation</keyword>
<dbReference type="Gene3D" id="1.10.10.60">
    <property type="entry name" value="Homeodomain-like"/>
    <property type="match status" value="2"/>
</dbReference>
<dbReference type="PANTHER" id="PTHR43280:SF2">
    <property type="entry name" value="HTH-TYPE TRANSCRIPTIONAL REGULATOR EXSA"/>
    <property type="match status" value="1"/>
</dbReference>
<evidence type="ECO:0000313" key="5">
    <source>
        <dbReference type="EMBL" id="QUH31352.1"/>
    </source>
</evidence>
<dbReference type="PRINTS" id="PR00032">
    <property type="entry name" value="HTHARAC"/>
</dbReference>
<evidence type="ECO:0000256" key="1">
    <source>
        <dbReference type="ARBA" id="ARBA00023015"/>
    </source>
</evidence>
<protein>
    <submittedName>
        <fullName evidence="5">AraC family transcriptional regulator</fullName>
    </submittedName>
</protein>
<accession>A0A8J8ME99</accession>
<keyword evidence="3" id="KW-0804">Transcription</keyword>
<dbReference type="Pfam" id="PF02311">
    <property type="entry name" value="AraC_binding"/>
    <property type="match status" value="1"/>
</dbReference>
<gene>
    <name evidence="5" type="ORF">HYG85_21460</name>
</gene>
<organism evidence="5 6">
    <name type="scientific">Vallitalea guaymasensis</name>
    <dbReference type="NCBI Taxonomy" id="1185412"/>
    <lineage>
        <taxon>Bacteria</taxon>
        <taxon>Bacillati</taxon>
        <taxon>Bacillota</taxon>
        <taxon>Clostridia</taxon>
        <taxon>Lachnospirales</taxon>
        <taxon>Vallitaleaceae</taxon>
        <taxon>Vallitalea</taxon>
    </lineage>
</organism>
<evidence type="ECO:0000313" key="6">
    <source>
        <dbReference type="Proteomes" id="UP000677305"/>
    </source>
</evidence>
<evidence type="ECO:0000259" key="4">
    <source>
        <dbReference type="PROSITE" id="PS01124"/>
    </source>
</evidence>
<dbReference type="SMART" id="SM00342">
    <property type="entry name" value="HTH_ARAC"/>
    <property type="match status" value="1"/>
</dbReference>
<dbReference type="Proteomes" id="UP000677305">
    <property type="component" value="Chromosome"/>
</dbReference>
<dbReference type="RefSeq" id="WP_212691401.1">
    <property type="nucleotide sequence ID" value="NZ_CP058561.1"/>
</dbReference>
<keyword evidence="2" id="KW-0238">DNA-binding</keyword>
<dbReference type="GO" id="GO:0003700">
    <property type="term" value="F:DNA-binding transcription factor activity"/>
    <property type="evidence" value="ECO:0007669"/>
    <property type="project" value="InterPro"/>
</dbReference>
<dbReference type="KEGG" id="vgu:HYG85_21460"/>
<evidence type="ECO:0000256" key="3">
    <source>
        <dbReference type="ARBA" id="ARBA00023163"/>
    </source>
</evidence>
<sequence length="297" mass="34674">MKKIETVNTYFNEYTIDELTKFINDFKLTPKAFGKQTPENYGICDWRIITDIELIYNISGTTYVEFNDKTYVLSESDLIIVPSFTPHKIYTKDEDIHTNYWLHFSTSPYYKQFELFNILTNEQNSIIHIGDDYLLSLYEKLSTELSTKTPGHFLVFTNVLMEIILYIIRTNCLTTKKISDLCLNRFDSDRFLIEKCQSYIYSNLSKKITIDDLCTFLCISESKLYKSFSKLIGITPNQFILYSKLKESEILLLSSNLSIQEIASSLGFSSPYYYSNVFKKHYGLSPISYKHKNLING</sequence>
<reference evidence="5 6" key="1">
    <citation type="submission" date="2020-07" db="EMBL/GenBank/DDBJ databases">
        <title>Vallitalea guaymasensis genome.</title>
        <authorList>
            <person name="Postec A."/>
        </authorList>
    </citation>
    <scope>NUCLEOTIDE SEQUENCE [LARGE SCALE GENOMIC DNA]</scope>
    <source>
        <strain evidence="5 6">Ra1766G1</strain>
    </source>
</reference>
<dbReference type="InterPro" id="IPR009057">
    <property type="entry name" value="Homeodomain-like_sf"/>
</dbReference>
<keyword evidence="6" id="KW-1185">Reference proteome</keyword>
<dbReference type="EMBL" id="CP058561">
    <property type="protein sequence ID" value="QUH31352.1"/>
    <property type="molecule type" value="Genomic_DNA"/>
</dbReference>
<dbReference type="PROSITE" id="PS00041">
    <property type="entry name" value="HTH_ARAC_FAMILY_1"/>
    <property type="match status" value="1"/>
</dbReference>
<proteinExistence type="predicted"/>
<dbReference type="InterPro" id="IPR018062">
    <property type="entry name" value="HTH_AraC-typ_CS"/>
</dbReference>
<dbReference type="AlphaFoldDB" id="A0A8J8ME99"/>
<dbReference type="InterPro" id="IPR037923">
    <property type="entry name" value="HTH-like"/>
</dbReference>
<dbReference type="Pfam" id="PF12833">
    <property type="entry name" value="HTH_18"/>
    <property type="match status" value="1"/>
</dbReference>
<evidence type="ECO:0000256" key="2">
    <source>
        <dbReference type="ARBA" id="ARBA00023125"/>
    </source>
</evidence>
<dbReference type="InterPro" id="IPR014710">
    <property type="entry name" value="RmlC-like_jellyroll"/>
</dbReference>
<dbReference type="InterPro" id="IPR018060">
    <property type="entry name" value="HTH_AraC"/>
</dbReference>
<feature type="domain" description="HTH araC/xylS-type" evidence="4">
    <location>
        <begin position="194"/>
        <end position="292"/>
    </location>
</feature>
<dbReference type="InterPro" id="IPR003313">
    <property type="entry name" value="AraC-bd"/>
</dbReference>
<dbReference type="PROSITE" id="PS01124">
    <property type="entry name" value="HTH_ARAC_FAMILY_2"/>
    <property type="match status" value="1"/>
</dbReference>
<dbReference type="PANTHER" id="PTHR43280">
    <property type="entry name" value="ARAC-FAMILY TRANSCRIPTIONAL REGULATOR"/>
    <property type="match status" value="1"/>
</dbReference>
<dbReference type="Gene3D" id="2.60.120.10">
    <property type="entry name" value="Jelly Rolls"/>
    <property type="match status" value="1"/>
</dbReference>
<dbReference type="InterPro" id="IPR020449">
    <property type="entry name" value="Tscrpt_reg_AraC-type_HTH"/>
</dbReference>
<dbReference type="GO" id="GO:0043565">
    <property type="term" value="F:sequence-specific DNA binding"/>
    <property type="evidence" value="ECO:0007669"/>
    <property type="project" value="InterPro"/>
</dbReference>